<dbReference type="AlphaFoldDB" id="A0A2N1ITB4"/>
<accession>A0A2N1ITB4</accession>
<evidence type="ECO:0000313" key="1">
    <source>
        <dbReference type="EMBL" id="PKI20019.1"/>
    </source>
</evidence>
<name>A0A2N1ITB4_9PSED</name>
<organism evidence="2 3">
    <name type="scientific">Pseudomonas monteilii</name>
    <dbReference type="NCBI Taxonomy" id="76759"/>
    <lineage>
        <taxon>Bacteria</taxon>
        <taxon>Pseudomonadati</taxon>
        <taxon>Pseudomonadota</taxon>
        <taxon>Gammaproteobacteria</taxon>
        <taxon>Pseudomonadales</taxon>
        <taxon>Pseudomonadaceae</taxon>
        <taxon>Pseudomonas</taxon>
    </lineage>
</organism>
<dbReference type="EMBL" id="PJCG01000014">
    <property type="protein sequence ID" value="PKI23965.1"/>
    <property type="molecule type" value="Genomic_DNA"/>
</dbReference>
<reference evidence="2 3" key="1">
    <citation type="submission" date="2017-12" db="EMBL/GenBank/DDBJ databases">
        <title>Isolation and characterization of an aerobic denitrifying Pseudomonas monteilii CY06 from aquaculture ponds.</title>
        <authorList>
            <person name="Ma Q."/>
            <person name="Cai Y."/>
            <person name="He Z."/>
        </authorList>
    </citation>
    <scope>NUCLEOTIDE SEQUENCE [LARGE SCALE GENOMIC DNA]</scope>
    <source>
        <strain evidence="2 3">CY06</strain>
    </source>
</reference>
<sequence>MLPISFWSQPCMMRPDSKVEKVYLY</sequence>
<comment type="caution">
    <text evidence="2">The sequence shown here is derived from an EMBL/GenBank/DDBJ whole genome shotgun (WGS) entry which is preliminary data.</text>
</comment>
<evidence type="ECO:0000313" key="2">
    <source>
        <dbReference type="EMBL" id="PKI23965.1"/>
    </source>
</evidence>
<dbReference type="Proteomes" id="UP000233399">
    <property type="component" value="Unassembled WGS sequence"/>
</dbReference>
<evidence type="ECO:0000313" key="3">
    <source>
        <dbReference type="Proteomes" id="UP000233399"/>
    </source>
</evidence>
<proteinExistence type="predicted"/>
<dbReference type="EMBL" id="PJCG01000039">
    <property type="protein sequence ID" value="PKI20019.1"/>
    <property type="molecule type" value="Genomic_DNA"/>
</dbReference>
<feature type="non-terminal residue" evidence="2">
    <location>
        <position position="25"/>
    </location>
</feature>
<protein>
    <submittedName>
        <fullName evidence="2">Uncharacterized protein</fullName>
    </submittedName>
</protein>
<gene>
    <name evidence="2" type="ORF">CXB65_11415</name>
    <name evidence="1" type="ORF">CXB65_18800</name>
</gene>